<name>A0AAD9LBE4_9STRA</name>
<organism evidence="1 2">
    <name type="scientific">Phytophthora citrophthora</name>
    <dbReference type="NCBI Taxonomy" id="4793"/>
    <lineage>
        <taxon>Eukaryota</taxon>
        <taxon>Sar</taxon>
        <taxon>Stramenopiles</taxon>
        <taxon>Oomycota</taxon>
        <taxon>Peronosporomycetes</taxon>
        <taxon>Peronosporales</taxon>
        <taxon>Peronosporaceae</taxon>
        <taxon>Phytophthora</taxon>
    </lineage>
</organism>
<reference evidence="1" key="1">
    <citation type="submission" date="2023-08" db="EMBL/GenBank/DDBJ databases">
        <title>Reference Genome Resource for the Citrus Pathogen Phytophthora citrophthora.</title>
        <authorList>
            <person name="Moller H."/>
            <person name="Coetzee B."/>
            <person name="Rose L.J."/>
            <person name="Van Niekerk J.M."/>
        </authorList>
    </citation>
    <scope>NUCLEOTIDE SEQUENCE</scope>
    <source>
        <strain evidence="1">STE-U-9442</strain>
    </source>
</reference>
<proteinExistence type="predicted"/>
<protein>
    <submittedName>
        <fullName evidence="1">Uncharacterized protein</fullName>
    </submittedName>
</protein>
<gene>
    <name evidence="1" type="ORF">P3T76_015504</name>
</gene>
<dbReference type="AlphaFoldDB" id="A0AAD9LBE4"/>
<sequence>MSGPAATLLPTSIRDIRGYRVIMAGSFTTEQLARVRQMHPVHRLVVEDLLAFYCKHNVMYENVAIYFSDLAVETVVDDLKCAEIDAEVDANDVDTESDHVSSTVELGDADGETNLVERRVVFIADDREVNTQGTPDAAVQVVGLPSQLQSLIRHAS</sequence>
<dbReference type="Proteomes" id="UP001259832">
    <property type="component" value="Unassembled WGS sequence"/>
</dbReference>
<comment type="caution">
    <text evidence="1">The sequence shown here is derived from an EMBL/GenBank/DDBJ whole genome shotgun (WGS) entry which is preliminary data.</text>
</comment>
<evidence type="ECO:0000313" key="2">
    <source>
        <dbReference type="Proteomes" id="UP001259832"/>
    </source>
</evidence>
<accession>A0AAD9LBE4</accession>
<keyword evidence="2" id="KW-1185">Reference proteome</keyword>
<dbReference type="EMBL" id="JASMQC010000053">
    <property type="protein sequence ID" value="KAK1929064.1"/>
    <property type="molecule type" value="Genomic_DNA"/>
</dbReference>
<evidence type="ECO:0000313" key="1">
    <source>
        <dbReference type="EMBL" id="KAK1929064.1"/>
    </source>
</evidence>